<dbReference type="PANTHER" id="PTHR38659:SF2">
    <property type="entry name" value="HDIG DOMAIN PROTEIN"/>
    <property type="match status" value="1"/>
</dbReference>
<accession>A0A6J7RZB3</accession>
<dbReference type="AlphaFoldDB" id="A0A6J7RZB3"/>
<protein>
    <submittedName>
        <fullName evidence="1">Unannotated protein</fullName>
    </submittedName>
</protein>
<organism evidence="1">
    <name type="scientific">freshwater metagenome</name>
    <dbReference type="NCBI Taxonomy" id="449393"/>
    <lineage>
        <taxon>unclassified sequences</taxon>
        <taxon>metagenomes</taxon>
        <taxon>ecological metagenomes</taxon>
    </lineage>
</organism>
<dbReference type="PANTHER" id="PTHR38659">
    <property type="entry name" value="METAL-DEPENDENT PHOSPHOHYDROLASE"/>
    <property type="match status" value="1"/>
</dbReference>
<name>A0A6J7RZB3_9ZZZZ</name>
<evidence type="ECO:0000313" key="1">
    <source>
        <dbReference type="EMBL" id="CAB5033768.1"/>
    </source>
</evidence>
<gene>
    <name evidence="1" type="ORF">UFOPK4112_01957</name>
</gene>
<sequence>MDNLNLGRQEFGRLQDKGSLPSRDEALGLLNTWVDNERLRLHMHQVAALLEAWARDTLALPAAEVDKWYLAGLLHDADWDKWPETHPQKIIEHLETGHHDPELIHAIAAHGPRHFGVAAINELDRMIFAFDELSGFVHACSLVRPEKYVGMEVSSVKKKLKNPGFAAQVDRQDIAEGAQGAGVDLDDLISFVIATQKDLR</sequence>
<dbReference type="SUPFAM" id="SSF109604">
    <property type="entry name" value="HD-domain/PDEase-like"/>
    <property type="match status" value="1"/>
</dbReference>
<reference evidence="1" key="1">
    <citation type="submission" date="2020-05" db="EMBL/GenBank/DDBJ databases">
        <authorList>
            <person name="Chiriac C."/>
            <person name="Salcher M."/>
            <person name="Ghai R."/>
            <person name="Kavagutti S V."/>
        </authorList>
    </citation>
    <scope>NUCLEOTIDE SEQUENCE</scope>
</reference>
<dbReference type="EMBL" id="CAFBPM010000048">
    <property type="protein sequence ID" value="CAB5033768.1"/>
    <property type="molecule type" value="Genomic_DNA"/>
</dbReference>
<proteinExistence type="predicted"/>